<name>A0A7L5E1Y1_9SPHI</name>
<organism evidence="1 2">
    <name type="scientific">Mucilaginibacter robiniae</name>
    <dbReference type="NCBI Taxonomy" id="2728022"/>
    <lineage>
        <taxon>Bacteria</taxon>
        <taxon>Pseudomonadati</taxon>
        <taxon>Bacteroidota</taxon>
        <taxon>Sphingobacteriia</taxon>
        <taxon>Sphingobacteriales</taxon>
        <taxon>Sphingobacteriaceae</taxon>
        <taxon>Mucilaginibacter</taxon>
    </lineage>
</organism>
<accession>A0A7L5E1Y1</accession>
<dbReference type="EMBL" id="CP051682">
    <property type="protein sequence ID" value="QJD97051.1"/>
    <property type="molecule type" value="Genomic_DNA"/>
</dbReference>
<protein>
    <submittedName>
        <fullName evidence="1">Uncharacterized protein</fullName>
    </submittedName>
</protein>
<reference evidence="1 2" key="1">
    <citation type="submission" date="2020-04" db="EMBL/GenBank/DDBJ databases">
        <title>Genome sequencing of novel species.</title>
        <authorList>
            <person name="Heo J."/>
            <person name="Kim S.-J."/>
            <person name="Kim J.-S."/>
            <person name="Hong S.-B."/>
            <person name="Kwon S.-W."/>
        </authorList>
    </citation>
    <scope>NUCLEOTIDE SEQUENCE [LARGE SCALE GENOMIC DNA]</scope>
    <source>
        <strain evidence="1 2">F39-2</strain>
    </source>
</reference>
<dbReference type="AlphaFoldDB" id="A0A7L5E1Y1"/>
<dbReference type="KEGG" id="mrob:HH214_14830"/>
<dbReference type="RefSeq" id="WP_169608895.1">
    <property type="nucleotide sequence ID" value="NZ_CP051682.1"/>
</dbReference>
<sequence length="97" mass="10946">METFEIPVGPSQRLLKIEPQATHGTYKIYAADPYQDWVDREQQRSVDLPPDGLLGTITIRSERDFDFDGAGYFMGDELLSIAAQVVRHPSFASQQSE</sequence>
<gene>
    <name evidence="1" type="ORF">HH214_14830</name>
</gene>
<dbReference type="Proteomes" id="UP000503278">
    <property type="component" value="Chromosome"/>
</dbReference>
<proteinExistence type="predicted"/>
<keyword evidence="2" id="KW-1185">Reference proteome</keyword>
<evidence type="ECO:0000313" key="1">
    <source>
        <dbReference type="EMBL" id="QJD97051.1"/>
    </source>
</evidence>
<evidence type="ECO:0000313" key="2">
    <source>
        <dbReference type="Proteomes" id="UP000503278"/>
    </source>
</evidence>